<dbReference type="Pfam" id="PF23070">
    <property type="entry name" value="DUF7043"/>
    <property type="match status" value="1"/>
</dbReference>
<keyword evidence="2" id="KW-0732">Signal</keyword>
<sequence length="606" mass="67940">MITLFIVLLIDYVYSQNCRLESSLVGTFKKQTRPIIVPNLNTKFAKPLLYETVTIGETSISDFGECYEKIRDSYIFGEKRMGRPLCYRCVTPIIRTPNVIQLAHQAGEYCHDSMVSARKTCFEQSAVRPVEGTLLFRSTNLDYSSCDLDGRFSVIYHLRNTNLTCEGENESKAENCEVASRLDIKFKGCSFPDFDMSLRCLGSWKGQSGERFLIIENADNEEYRCGLVHPSADHITVHFSNDSSCEHLNRHNAFETYRFKPTSLSKPLSPCEFPAWLHGQYTHLDVSAEQLQYNQGTSDSIPIVSYCVATHGERILVYSESKCGDALGYHCLWFRMRSDSVLEFRTTNPQETLNSTLCQNEKLFERTPWTSVSVKRPTTVSCGLEGVYRTPADMANDDCYSLEVDCNKRESLQLKAYHCASGIVFDTRLYACLASWHDGPFMYLYAKRIGEEIHACFVAQKHSGRLFIASSGAHCSRDFTFETNVNTTLILQQETNCTVKPGSIPRQPAHGDPSRRPMSKTSPAHIDFHPNLAAGIPIYTENVNPGFMGPLTPQFTPPTEEPNPLAEPTTEITPLEDLGVGGFLTSSAAPHLILSVICALLAICLI</sequence>
<feature type="region of interest" description="Disordered" evidence="1">
    <location>
        <begin position="500"/>
        <end position="522"/>
    </location>
</feature>
<proteinExistence type="predicted"/>
<evidence type="ECO:0000313" key="7">
    <source>
        <dbReference type="Proteomes" id="UP000887575"/>
    </source>
</evidence>
<keyword evidence="7" id="KW-1185">Reference proteome</keyword>
<evidence type="ECO:0000259" key="5">
    <source>
        <dbReference type="Pfam" id="PF23071"/>
    </source>
</evidence>
<feature type="domain" description="DUF7045" evidence="6">
    <location>
        <begin position="382"/>
        <end position="481"/>
    </location>
</feature>
<evidence type="ECO:0000313" key="8">
    <source>
        <dbReference type="WBParaSite" id="MBELARI_LOCUS21477"/>
    </source>
</evidence>
<evidence type="ECO:0000259" key="6">
    <source>
        <dbReference type="Pfam" id="PF23073"/>
    </source>
</evidence>
<dbReference type="PANTHER" id="PTHR22255">
    <property type="entry name" value="LP06548P"/>
    <property type="match status" value="1"/>
</dbReference>
<feature type="domain" description="DUF7043" evidence="4">
    <location>
        <begin position="269"/>
        <end position="370"/>
    </location>
</feature>
<organism evidence="7 8">
    <name type="scientific">Mesorhabditis belari</name>
    <dbReference type="NCBI Taxonomy" id="2138241"/>
    <lineage>
        <taxon>Eukaryota</taxon>
        <taxon>Metazoa</taxon>
        <taxon>Ecdysozoa</taxon>
        <taxon>Nematoda</taxon>
        <taxon>Chromadorea</taxon>
        <taxon>Rhabditida</taxon>
        <taxon>Rhabditina</taxon>
        <taxon>Rhabditomorpha</taxon>
        <taxon>Rhabditoidea</taxon>
        <taxon>Rhabditidae</taxon>
        <taxon>Mesorhabditinae</taxon>
        <taxon>Mesorhabditis</taxon>
    </lineage>
</organism>
<name>A0AAF3F4H1_9BILA</name>
<dbReference type="Pfam" id="PF23069">
    <property type="entry name" value="DUF7042"/>
    <property type="match status" value="1"/>
</dbReference>
<feature type="domain" description="DUF7042" evidence="3">
    <location>
        <begin position="144"/>
        <end position="260"/>
    </location>
</feature>
<dbReference type="InterPro" id="IPR055470">
    <property type="entry name" value="DUF7042"/>
</dbReference>
<evidence type="ECO:0000259" key="4">
    <source>
        <dbReference type="Pfam" id="PF23070"/>
    </source>
</evidence>
<dbReference type="AlphaFoldDB" id="A0AAF3F4H1"/>
<dbReference type="Pfam" id="PF23073">
    <property type="entry name" value="DUF7045"/>
    <property type="match status" value="1"/>
</dbReference>
<dbReference type="Proteomes" id="UP000887575">
    <property type="component" value="Unassembled WGS sequence"/>
</dbReference>
<feature type="signal peptide" evidence="2">
    <location>
        <begin position="1"/>
        <end position="15"/>
    </location>
</feature>
<dbReference type="InterPro" id="IPR055471">
    <property type="entry name" value="DUF7043"/>
</dbReference>
<protein>
    <submittedName>
        <fullName evidence="8">Uncharacterized protein</fullName>
    </submittedName>
</protein>
<dbReference type="PANTHER" id="PTHR22255:SF4">
    <property type="entry name" value="CATION-INDEPENDENT MANNOSE-6-PHOSPHATE RECEPTOR"/>
    <property type="match status" value="1"/>
</dbReference>
<evidence type="ECO:0000256" key="2">
    <source>
        <dbReference type="SAM" id="SignalP"/>
    </source>
</evidence>
<evidence type="ECO:0000256" key="1">
    <source>
        <dbReference type="SAM" id="MobiDB-lite"/>
    </source>
</evidence>
<reference evidence="8" key="1">
    <citation type="submission" date="2024-02" db="UniProtKB">
        <authorList>
            <consortium name="WormBaseParasite"/>
        </authorList>
    </citation>
    <scope>IDENTIFICATION</scope>
</reference>
<dbReference type="Pfam" id="PF23071">
    <property type="entry name" value="DUF7044"/>
    <property type="match status" value="1"/>
</dbReference>
<dbReference type="InterPro" id="IPR055473">
    <property type="entry name" value="DUF7045"/>
</dbReference>
<dbReference type="InterPro" id="IPR055472">
    <property type="entry name" value="DUF7044"/>
</dbReference>
<feature type="domain" description="DUF7044" evidence="5">
    <location>
        <begin position="16"/>
        <end position="125"/>
    </location>
</feature>
<evidence type="ECO:0000259" key="3">
    <source>
        <dbReference type="Pfam" id="PF23069"/>
    </source>
</evidence>
<dbReference type="WBParaSite" id="MBELARI_LOCUS21477">
    <property type="protein sequence ID" value="MBELARI_LOCUS21477"/>
    <property type="gene ID" value="MBELARI_LOCUS21477"/>
</dbReference>
<accession>A0AAF3F4H1</accession>
<feature type="chain" id="PRO_5041933783" evidence="2">
    <location>
        <begin position="16"/>
        <end position="606"/>
    </location>
</feature>